<dbReference type="Proteomes" id="UP000276133">
    <property type="component" value="Unassembled WGS sequence"/>
</dbReference>
<keyword evidence="2" id="KW-1185">Reference proteome</keyword>
<evidence type="ECO:0000313" key="2">
    <source>
        <dbReference type="Proteomes" id="UP000276133"/>
    </source>
</evidence>
<sequence length="71" mass="8062">MKNTFMKNCKKNDDCIEIDGLSCIKNKCQCNQNSKYDQKLKKCKQYIAAMKTCSNNNQCDNSKGLACVAKK</sequence>
<dbReference type="AlphaFoldDB" id="A0A3M7RFK7"/>
<comment type="caution">
    <text evidence="1">The sequence shown here is derived from an EMBL/GenBank/DDBJ whole genome shotgun (WGS) entry which is preliminary data.</text>
</comment>
<evidence type="ECO:0008006" key="3">
    <source>
        <dbReference type="Google" id="ProtNLM"/>
    </source>
</evidence>
<gene>
    <name evidence="1" type="ORF">BpHYR1_042388</name>
</gene>
<dbReference type="EMBL" id="REGN01003514">
    <property type="protein sequence ID" value="RNA22214.1"/>
    <property type="molecule type" value="Genomic_DNA"/>
</dbReference>
<protein>
    <recommendedName>
        <fullName evidence="3">EB domain-containing protein</fullName>
    </recommendedName>
</protein>
<evidence type="ECO:0000313" key="1">
    <source>
        <dbReference type="EMBL" id="RNA22214.1"/>
    </source>
</evidence>
<accession>A0A3M7RFK7</accession>
<proteinExistence type="predicted"/>
<feature type="non-terminal residue" evidence="1">
    <location>
        <position position="71"/>
    </location>
</feature>
<reference evidence="1 2" key="1">
    <citation type="journal article" date="2018" name="Sci. Rep.">
        <title>Genomic signatures of local adaptation to the degree of environmental predictability in rotifers.</title>
        <authorList>
            <person name="Franch-Gras L."/>
            <person name="Hahn C."/>
            <person name="Garcia-Roger E.M."/>
            <person name="Carmona M.J."/>
            <person name="Serra M."/>
            <person name="Gomez A."/>
        </authorList>
    </citation>
    <scope>NUCLEOTIDE SEQUENCE [LARGE SCALE GENOMIC DNA]</scope>
    <source>
        <strain evidence="1">HYR1</strain>
    </source>
</reference>
<organism evidence="1 2">
    <name type="scientific">Brachionus plicatilis</name>
    <name type="common">Marine rotifer</name>
    <name type="synonym">Brachionus muelleri</name>
    <dbReference type="NCBI Taxonomy" id="10195"/>
    <lineage>
        <taxon>Eukaryota</taxon>
        <taxon>Metazoa</taxon>
        <taxon>Spiralia</taxon>
        <taxon>Gnathifera</taxon>
        <taxon>Rotifera</taxon>
        <taxon>Eurotatoria</taxon>
        <taxon>Monogononta</taxon>
        <taxon>Pseudotrocha</taxon>
        <taxon>Ploima</taxon>
        <taxon>Brachionidae</taxon>
        <taxon>Brachionus</taxon>
    </lineage>
</organism>
<name>A0A3M7RFK7_BRAPC</name>